<dbReference type="PANTHER" id="PTHR37038">
    <property type="entry name" value="TRANSCRIPTIONAL REGULATOR-RELATED"/>
    <property type="match status" value="1"/>
</dbReference>
<protein>
    <submittedName>
        <fullName evidence="2">Rgg/GadR/MutR family transcriptional regulator</fullName>
    </submittedName>
</protein>
<sequence length="309" mass="35985">MTIEKTFYRLRKNKKITLTALSDQNASASFIGKFEKGQSNMSVSRFFKLLEKMHVSQAEFEFLLLENNENYLSKRIKLIDNQAITKKLIQDFYKTVKKDQTEKNGDNTPEFLLILANGLLLLLNQEVKEWPSNELYVLAKPVQDYLLGVETWGIYELQIFTLTSFMLPADILYLLTKLAIKRVQLYEHSLLNIQTQLMHVVWTSFSTLVYEQPESAYKLLNIAENYLMNHINVTEKITLIFNKGWYDIETGNITKGVRQSNIAIDIYDSLGYNEKADSLRTQLEHHIKRQEDKKQGHKPDGSRVISIYI</sequence>
<dbReference type="Proteomes" id="UP000442244">
    <property type="component" value="Unassembled WGS sequence"/>
</dbReference>
<gene>
    <name evidence="2" type="ORF">ESZ47_02465</name>
</gene>
<dbReference type="InterPro" id="IPR053163">
    <property type="entry name" value="HTH-type_regulator_Rgg"/>
</dbReference>
<comment type="caution">
    <text evidence="2">The sequence shown here is derived from an EMBL/GenBank/DDBJ whole genome shotgun (WGS) entry which is preliminary data.</text>
</comment>
<evidence type="ECO:0000313" key="2">
    <source>
        <dbReference type="EMBL" id="TYC47019.1"/>
    </source>
</evidence>
<dbReference type="Pfam" id="PF21259">
    <property type="entry name" value="Rgg_C"/>
    <property type="match status" value="1"/>
</dbReference>
<dbReference type="InterPro" id="IPR001387">
    <property type="entry name" value="Cro/C1-type_HTH"/>
</dbReference>
<evidence type="ECO:0000313" key="3">
    <source>
        <dbReference type="Proteomes" id="UP000442244"/>
    </source>
</evidence>
<dbReference type="OrthoDB" id="5769614at2"/>
<evidence type="ECO:0000259" key="1">
    <source>
        <dbReference type="PROSITE" id="PS50943"/>
    </source>
</evidence>
<dbReference type="Gene3D" id="1.25.40.10">
    <property type="entry name" value="Tetratricopeptide repeat domain"/>
    <property type="match status" value="1"/>
</dbReference>
<dbReference type="GO" id="GO:0003677">
    <property type="term" value="F:DNA binding"/>
    <property type="evidence" value="ECO:0007669"/>
    <property type="project" value="InterPro"/>
</dbReference>
<dbReference type="InterPro" id="IPR010982">
    <property type="entry name" value="Lambda_DNA-bd_dom_sf"/>
</dbReference>
<organism evidence="2 3">
    <name type="scientific">Leuconostoc litchii</name>
    <dbReference type="NCBI Taxonomy" id="1981069"/>
    <lineage>
        <taxon>Bacteria</taxon>
        <taxon>Bacillati</taxon>
        <taxon>Bacillota</taxon>
        <taxon>Bacilli</taxon>
        <taxon>Lactobacillales</taxon>
        <taxon>Lactobacillaceae</taxon>
        <taxon>Leuconostoc</taxon>
    </lineage>
</organism>
<dbReference type="InterPro" id="IPR011990">
    <property type="entry name" value="TPR-like_helical_dom_sf"/>
</dbReference>
<dbReference type="AlphaFoldDB" id="A0A6P2CS12"/>
<dbReference type="RefSeq" id="WP_148604427.1">
    <property type="nucleotide sequence ID" value="NZ_BSUV01000001.1"/>
</dbReference>
<dbReference type="PROSITE" id="PS50943">
    <property type="entry name" value="HTH_CROC1"/>
    <property type="match status" value="1"/>
</dbReference>
<dbReference type="SUPFAM" id="SSF47413">
    <property type="entry name" value="lambda repressor-like DNA-binding domains"/>
    <property type="match status" value="1"/>
</dbReference>
<dbReference type="InterPro" id="IPR010057">
    <property type="entry name" value="Transcription_activator_Rgg_C"/>
</dbReference>
<accession>A0A6P2CS12</accession>
<dbReference type="PANTHER" id="PTHR37038:SF12">
    <property type="entry name" value="TRANSCRIPTIONAL REGULATOR"/>
    <property type="match status" value="1"/>
</dbReference>
<feature type="domain" description="HTH cro/C1-type" evidence="1">
    <location>
        <begin position="9"/>
        <end position="60"/>
    </location>
</feature>
<dbReference type="NCBIfam" id="TIGR01716">
    <property type="entry name" value="RGG_Cterm"/>
    <property type="match status" value="1"/>
</dbReference>
<name>A0A6P2CS12_9LACO</name>
<dbReference type="EMBL" id="SDGY01000001">
    <property type="protein sequence ID" value="TYC47019.1"/>
    <property type="molecule type" value="Genomic_DNA"/>
</dbReference>
<reference evidence="2 3" key="1">
    <citation type="submission" date="2019-01" db="EMBL/GenBank/DDBJ databases">
        <title>Leuconostoc litchii sp. nov., a novel lactic acid bacterium isolated from lychee.</title>
        <authorList>
            <person name="Wang L.-T."/>
        </authorList>
    </citation>
    <scope>NUCLEOTIDE SEQUENCE [LARGE SCALE GENOMIC DNA]</scope>
    <source>
        <strain evidence="2 3">MB7</strain>
    </source>
</reference>
<keyword evidence="3" id="KW-1185">Reference proteome</keyword>
<proteinExistence type="predicted"/>